<dbReference type="InterPro" id="IPR020843">
    <property type="entry name" value="ER"/>
</dbReference>
<dbReference type="Proteomes" id="UP001054945">
    <property type="component" value="Unassembled WGS sequence"/>
</dbReference>
<dbReference type="Gene3D" id="3.40.50.720">
    <property type="entry name" value="NAD(P)-binding Rossmann-like Domain"/>
    <property type="match status" value="1"/>
</dbReference>
<name>A0AAV4Q3U8_CAEEX</name>
<accession>A0AAV4Q3U8</accession>
<comment type="caution">
    <text evidence="2">The sequence shown here is derived from an EMBL/GenBank/DDBJ whole genome shotgun (WGS) entry which is preliminary data.</text>
</comment>
<dbReference type="EMBL" id="BPLR01005736">
    <property type="protein sequence ID" value="GIY04613.1"/>
    <property type="molecule type" value="Genomic_DNA"/>
</dbReference>
<keyword evidence="3" id="KW-1185">Reference proteome</keyword>
<dbReference type="PANTHER" id="PTHR11695:SF294">
    <property type="entry name" value="RETICULON-4-INTERACTING PROTEIN 1, MITOCHONDRIAL"/>
    <property type="match status" value="1"/>
</dbReference>
<dbReference type="InterPro" id="IPR013154">
    <property type="entry name" value="ADH-like_N"/>
</dbReference>
<dbReference type="InterPro" id="IPR011032">
    <property type="entry name" value="GroES-like_sf"/>
</dbReference>
<organism evidence="2 3">
    <name type="scientific">Caerostris extrusa</name>
    <name type="common">Bark spider</name>
    <name type="synonym">Caerostris bankana</name>
    <dbReference type="NCBI Taxonomy" id="172846"/>
    <lineage>
        <taxon>Eukaryota</taxon>
        <taxon>Metazoa</taxon>
        <taxon>Ecdysozoa</taxon>
        <taxon>Arthropoda</taxon>
        <taxon>Chelicerata</taxon>
        <taxon>Arachnida</taxon>
        <taxon>Araneae</taxon>
        <taxon>Araneomorphae</taxon>
        <taxon>Entelegynae</taxon>
        <taxon>Araneoidea</taxon>
        <taxon>Araneidae</taxon>
        <taxon>Caerostris</taxon>
    </lineage>
</organism>
<reference evidence="2 3" key="1">
    <citation type="submission" date="2021-06" db="EMBL/GenBank/DDBJ databases">
        <title>Caerostris extrusa draft genome.</title>
        <authorList>
            <person name="Kono N."/>
            <person name="Arakawa K."/>
        </authorList>
    </citation>
    <scope>NUCLEOTIDE SEQUENCE [LARGE SCALE GENOMIC DNA]</scope>
</reference>
<dbReference type="InterPro" id="IPR036291">
    <property type="entry name" value="NAD(P)-bd_dom_sf"/>
</dbReference>
<dbReference type="AlphaFoldDB" id="A0AAV4Q3U8"/>
<feature type="domain" description="Enoyl reductase (ER)" evidence="1">
    <location>
        <begin position="11"/>
        <end position="241"/>
    </location>
</feature>
<proteinExistence type="predicted"/>
<dbReference type="Pfam" id="PF08240">
    <property type="entry name" value="ADH_N"/>
    <property type="match status" value="1"/>
</dbReference>
<dbReference type="GO" id="GO:0005739">
    <property type="term" value="C:mitochondrion"/>
    <property type="evidence" value="ECO:0007669"/>
    <property type="project" value="TreeGrafter"/>
</dbReference>
<protein>
    <submittedName>
        <fullName evidence="2">Reticulon-4-interacting protein 1 homolog, mitochondrial</fullName>
    </submittedName>
</protein>
<dbReference type="SUPFAM" id="SSF51735">
    <property type="entry name" value="NAD(P)-binding Rossmann-fold domains"/>
    <property type="match status" value="1"/>
</dbReference>
<sequence>MLKSTSFGASKRESIEVRTDLPIPKILKENEVLIKVIAAGLDNIDLLVTKGYGRCIRSHIRENNEHIQDESTIIMGRECSGIVLNIGKDVTTVSKGDEVWAVSAYCLEGLMAEYVVIKENQVALKPKNLTFEAAASMPYTAIQACNALLKASLNSKSTKGKRILLVTGNSPVGLFAMQLLKSWGGDVTTAVPTAGLPMCHELGADDVIVYTVTDFETELRKRKTMMLQVVAWIKKLKQGMLTNFWWDNFSYDKEYLYMTSIFVEEEKKNDRNFLTTVRLQKLRLSLVDDSTRKE</sequence>
<dbReference type="Gene3D" id="3.90.180.10">
    <property type="entry name" value="Medium-chain alcohol dehydrogenases, catalytic domain"/>
    <property type="match status" value="1"/>
</dbReference>
<evidence type="ECO:0000313" key="3">
    <source>
        <dbReference type="Proteomes" id="UP001054945"/>
    </source>
</evidence>
<gene>
    <name evidence="2" type="primary">rtn4ip1</name>
    <name evidence="2" type="ORF">CEXT_56951</name>
</gene>
<dbReference type="PANTHER" id="PTHR11695">
    <property type="entry name" value="ALCOHOL DEHYDROGENASE RELATED"/>
    <property type="match status" value="1"/>
</dbReference>
<dbReference type="InterPro" id="IPR050700">
    <property type="entry name" value="YIM1/Zinc_Alcohol_DH_Fams"/>
</dbReference>
<evidence type="ECO:0000259" key="1">
    <source>
        <dbReference type="SMART" id="SM00829"/>
    </source>
</evidence>
<dbReference type="SMART" id="SM00829">
    <property type="entry name" value="PKS_ER"/>
    <property type="match status" value="1"/>
</dbReference>
<dbReference type="SUPFAM" id="SSF50129">
    <property type="entry name" value="GroES-like"/>
    <property type="match status" value="1"/>
</dbReference>
<evidence type="ECO:0000313" key="2">
    <source>
        <dbReference type="EMBL" id="GIY04613.1"/>
    </source>
</evidence>
<dbReference type="GO" id="GO:0016491">
    <property type="term" value="F:oxidoreductase activity"/>
    <property type="evidence" value="ECO:0007669"/>
    <property type="project" value="InterPro"/>
</dbReference>